<dbReference type="EMBL" id="VSRR010031811">
    <property type="protein sequence ID" value="MPC70836.1"/>
    <property type="molecule type" value="Genomic_DNA"/>
</dbReference>
<comment type="caution">
    <text evidence="1">The sequence shown here is derived from an EMBL/GenBank/DDBJ whole genome shotgun (WGS) entry which is preliminary data.</text>
</comment>
<dbReference type="Proteomes" id="UP000324222">
    <property type="component" value="Unassembled WGS sequence"/>
</dbReference>
<gene>
    <name evidence="1" type="ORF">E2C01_065097</name>
</gene>
<evidence type="ECO:0000313" key="1">
    <source>
        <dbReference type="EMBL" id="MPC70836.1"/>
    </source>
</evidence>
<keyword evidence="2" id="KW-1185">Reference proteome</keyword>
<sequence length="63" mass="6654">MYISGTAIALAFDAAAGRTLPAFNTVVSIPDIQSIDFTHRAIVALDTASCGLLKLINNLESLF</sequence>
<evidence type="ECO:0000313" key="2">
    <source>
        <dbReference type="Proteomes" id="UP000324222"/>
    </source>
</evidence>
<accession>A0A5B7HLL9</accession>
<dbReference type="AlphaFoldDB" id="A0A5B7HLL9"/>
<organism evidence="1 2">
    <name type="scientific">Portunus trituberculatus</name>
    <name type="common">Swimming crab</name>
    <name type="synonym">Neptunus trituberculatus</name>
    <dbReference type="NCBI Taxonomy" id="210409"/>
    <lineage>
        <taxon>Eukaryota</taxon>
        <taxon>Metazoa</taxon>
        <taxon>Ecdysozoa</taxon>
        <taxon>Arthropoda</taxon>
        <taxon>Crustacea</taxon>
        <taxon>Multicrustacea</taxon>
        <taxon>Malacostraca</taxon>
        <taxon>Eumalacostraca</taxon>
        <taxon>Eucarida</taxon>
        <taxon>Decapoda</taxon>
        <taxon>Pleocyemata</taxon>
        <taxon>Brachyura</taxon>
        <taxon>Eubrachyura</taxon>
        <taxon>Portunoidea</taxon>
        <taxon>Portunidae</taxon>
        <taxon>Portuninae</taxon>
        <taxon>Portunus</taxon>
    </lineage>
</organism>
<protein>
    <submittedName>
        <fullName evidence="1">Uncharacterized protein</fullName>
    </submittedName>
</protein>
<proteinExistence type="predicted"/>
<reference evidence="1 2" key="1">
    <citation type="submission" date="2019-05" db="EMBL/GenBank/DDBJ databases">
        <title>Another draft genome of Portunus trituberculatus and its Hox gene families provides insights of decapod evolution.</title>
        <authorList>
            <person name="Jeong J.-H."/>
            <person name="Song I."/>
            <person name="Kim S."/>
            <person name="Choi T."/>
            <person name="Kim D."/>
            <person name="Ryu S."/>
            <person name="Kim W."/>
        </authorList>
    </citation>
    <scope>NUCLEOTIDE SEQUENCE [LARGE SCALE GENOMIC DNA]</scope>
    <source>
        <tissue evidence="1">Muscle</tissue>
    </source>
</reference>
<name>A0A5B7HLL9_PORTR</name>